<evidence type="ECO:0000256" key="1">
    <source>
        <dbReference type="SAM" id="Phobius"/>
    </source>
</evidence>
<feature type="transmembrane region" description="Helical" evidence="1">
    <location>
        <begin position="451"/>
        <end position="471"/>
    </location>
</feature>
<organism evidence="2 3">
    <name type="scientific">Bradyrhizobium barranii</name>
    <dbReference type="NCBI Taxonomy" id="2992140"/>
    <lineage>
        <taxon>Bacteria</taxon>
        <taxon>Pseudomonadati</taxon>
        <taxon>Pseudomonadota</taxon>
        <taxon>Alphaproteobacteria</taxon>
        <taxon>Hyphomicrobiales</taxon>
        <taxon>Nitrobacteraceae</taxon>
        <taxon>Bradyrhizobium</taxon>
    </lineage>
</organism>
<gene>
    <name evidence="2" type="ORF">BjapCC829_31470</name>
</gene>
<feature type="transmembrane region" description="Helical" evidence="1">
    <location>
        <begin position="273"/>
        <end position="291"/>
    </location>
</feature>
<dbReference type="EMBL" id="CP088100">
    <property type="protein sequence ID" value="UFW84443.1"/>
    <property type="molecule type" value="Genomic_DNA"/>
</dbReference>
<accession>A0ABY3QF34</accession>
<feature type="transmembrane region" description="Helical" evidence="1">
    <location>
        <begin position="502"/>
        <end position="526"/>
    </location>
</feature>
<feature type="transmembrane region" description="Helical" evidence="1">
    <location>
        <begin position="63"/>
        <end position="82"/>
    </location>
</feature>
<keyword evidence="1" id="KW-1133">Transmembrane helix</keyword>
<protein>
    <recommendedName>
        <fullName evidence="4">Glycosyltransferase RgtA/B/C/D-like domain-containing protein</fullName>
    </recommendedName>
</protein>
<feature type="transmembrane region" description="Helical" evidence="1">
    <location>
        <begin position="353"/>
        <end position="373"/>
    </location>
</feature>
<reference evidence="2" key="1">
    <citation type="submission" date="2021-11" db="EMBL/GenBank/DDBJ databases">
        <title>Australian commercial rhizobial inoculants.</title>
        <authorList>
            <person name="Kohlmeier M.G."/>
            <person name="O'Hara G.W."/>
            <person name="Colombi E."/>
            <person name="Ramsay J.P."/>
            <person name="Terpolilli J."/>
        </authorList>
    </citation>
    <scope>NUCLEOTIDE SEQUENCE</scope>
    <source>
        <strain evidence="2">CC829</strain>
    </source>
</reference>
<dbReference type="Proteomes" id="UP001430990">
    <property type="component" value="Chromosome"/>
</dbReference>
<keyword evidence="1" id="KW-0812">Transmembrane</keyword>
<feature type="transmembrane region" description="Helical" evidence="1">
    <location>
        <begin position="532"/>
        <end position="553"/>
    </location>
</feature>
<evidence type="ECO:0008006" key="4">
    <source>
        <dbReference type="Google" id="ProtNLM"/>
    </source>
</evidence>
<feature type="transmembrane region" description="Helical" evidence="1">
    <location>
        <begin position="94"/>
        <end position="113"/>
    </location>
</feature>
<dbReference type="RefSeq" id="WP_231142410.1">
    <property type="nucleotide sequence ID" value="NZ_CP088100.1"/>
</dbReference>
<feature type="transmembrane region" description="Helical" evidence="1">
    <location>
        <begin position="201"/>
        <end position="228"/>
    </location>
</feature>
<keyword evidence="1" id="KW-0472">Membrane</keyword>
<keyword evidence="3" id="KW-1185">Reference proteome</keyword>
<feature type="transmembrane region" description="Helical" evidence="1">
    <location>
        <begin position="311"/>
        <end position="341"/>
    </location>
</feature>
<feature type="transmembrane region" description="Helical" evidence="1">
    <location>
        <begin position="421"/>
        <end position="439"/>
    </location>
</feature>
<feature type="transmembrane region" description="Helical" evidence="1">
    <location>
        <begin position="248"/>
        <end position="266"/>
    </location>
</feature>
<feature type="transmembrane region" description="Helical" evidence="1">
    <location>
        <begin position="6"/>
        <end position="26"/>
    </location>
</feature>
<feature type="transmembrane region" description="Helical" evidence="1">
    <location>
        <begin position="33"/>
        <end position="51"/>
    </location>
</feature>
<evidence type="ECO:0000313" key="3">
    <source>
        <dbReference type="Proteomes" id="UP001430990"/>
    </source>
</evidence>
<name>A0ABY3QF34_9BRAD</name>
<proteinExistence type="predicted"/>
<sequence length="780" mass="85436">MISILTSPLFYLIPLGTTLCLLGGLVGRLSLSLVLANACCVGFVLLTILLQRAEALDMLRGSFQGICLLILVATVLGLLSLLRYKTKWNIVPPALLISFGTILIVYLYTYFALYHYPSGDLFQDVHSMKGAEELGRFGILSPHVTDSYIPIKQAISGILIRTFGFDPLVGFWALGPSTILFKLLVVFAASSIVPSLRHRAFVFVIVSAVLVNGEFSNGILCFFASLLLMTTTNKWMRHSIGTTGVKNSSLLLIALVGTEILVALQWTQLAQVYLLLVIAGASQIPFLHLSVEMSPPGGTVTIRKRLDPVLLLILLMTVAMPLMHRSSIILIPIAIGIGWALALSTPRLMRPAFITLGVALPLCSLVPVGVAVAEYLNISQFSNRYQPLFSWVALIVGSNGGDDFELGIGVRNAFLEFARTIGLNFSILLATTFLYATLSRSGRTLWQDQRFSVPWIIGWSLTLLILVGTPFAYRSSFYTVLLFAMSASIAMDRLWKSARAPLPLATILVVLSTGTYLLAAYTLSAYRPYLPFVWPITIMFSLLAVMVVCAFYCSRRMEHILLAALVMFALSLDRIGSKFISLPHSYGQPASQIQAIAHYTEDDLAVAQALRNITPDTAIVSDLHTMAIVRARTGMDGIVAFSNIDTLAEKSRTLLQQAINAAQTADKADYCEAVRQLINNGAAEYWYAIRKIGIIKSSNDKLSEIRTLFVFSPNTVDWADTRGAKRTSYFPNERPLLNQEIDSIRELGPIVANSSGKTIASLVTCPAVKELPEDPSLAPY</sequence>
<feature type="transmembrane region" description="Helical" evidence="1">
    <location>
        <begin position="169"/>
        <end position="189"/>
    </location>
</feature>
<evidence type="ECO:0000313" key="2">
    <source>
        <dbReference type="EMBL" id="UFW84443.1"/>
    </source>
</evidence>